<dbReference type="Gene3D" id="3.30.70.370">
    <property type="match status" value="1"/>
</dbReference>
<evidence type="ECO:0000259" key="1">
    <source>
        <dbReference type="SMART" id="SM00482"/>
    </source>
</evidence>
<keyword evidence="3" id="KW-1185">Reference proteome</keyword>
<reference evidence="2 3" key="1">
    <citation type="journal article" date="2020" name="mSystems">
        <title>Defining Genomic and Predicted Metabolic Features of the Acetobacterium Genus.</title>
        <authorList>
            <person name="Ross D.E."/>
            <person name="Marshall C.W."/>
            <person name="Gulliver D."/>
            <person name="May H.D."/>
            <person name="Norman R.S."/>
        </authorList>
    </citation>
    <scope>NUCLEOTIDE SEQUENCE [LARGE SCALE GENOMIC DNA]</scope>
    <source>
        <strain evidence="2 3">DSM 8238</strain>
    </source>
</reference>
<dbReference type="PANTHER" id="PTHR10133">
    <property type="entry name" value="DNA POLYMERASE I"/>
    <property type="match status" value="1"/>
</dbReference>
<dbReference type="PANTHER" id="PTHR10133:SF62">
    <property type="entry name" value="DNA POLYMERASE THETA"/>
    <property type="match status" value="1"/>
</dbReference>
<dbReference type="Gene3D" id="1.10.150.20">
    <property type="entry name" value="5' to 3' exonuclease, C-terminal subdomain"/>
    <property type="match status" value="1"/>
</dbReference>
<comment type="caution">
    <text evidence="2">The sequence shown here is derived from an EMBL/GenBank/DDBJ whole genome shotgun (WGS) entry which is preliminary data.</text>
</comment>
<accession>A0ABR6WZP1</accession>
<evidence type="ECO:0000313" key="3">
    <source>
        <dbReference type="Proteomes" id="UP000603234"/>
    </source>
</evidence>
<proteinExistence type="predicted"/>
<evidence type="ECO:0000313" key="2">
    <source>
        <dbReference type="EMBL" id="MBC3805636.1"/>
    </source>
</evidence>
<dbReference type="InterPro" id="IPR001098">
    <property type="entry name" value="DNA-dir_DNA_pol_A_palm_dom"/>
</dbReference>
<sequence length="383" mass="44033">MILTEREIVIDENTLMEKLQQDGIMFDRQRYRDEIISEKQDELVVIENKIKKILGIPEPFSLYCELISRQALKNGICIKSFSLAWLMDHEKSDPIFCSIVKWKELKLFLKTYGNNLMAQLDENSRIHPKWLWNGTVTNRIISKEPCVQNFPRKIRDYFTAPPGHCLISADYSQIELRIMAEMSGDERLTQLFLHGGDLYKSVAATLLNREIQDISDDDRQKIKAITLGMLYGITSYGMVQNLEKKGLSMTIQEANQLQIAFFEQFPGIAAFQRQQLNSDTIKTLGGFEFHNIKKPNSKLALGIQGSSSEILKKSIELVTERLGSHIKIVMLLHDEIILETEHQKVAMVKEVLESSMIDGAKEYLKKTPIKIELKESKEDEYGK</sequence>
<name>A0ABR6WZP1_9FIRM</name>
<dbReference type="InterPro" id="IPR002298">
    <property type="entry name" value="DNA_polymerase_A"/>
</dbReference>
<dbReference type="EMBL" id="WJBC01000041">
    <property type="protein sequence ID" value="MBC3805636.1"/>
    <property type="molecule type" value="Genomic_DNA"/>
</dbReference>
<dbReference type="Proteomes" id="UP000603234">
    <property type="component" value="Unassembled WGS sequence"/>
</dbReference>
<feature type="domain" description="DNA-directed DNA polymerase family A palm" evidence="1">
    <location>
        <begin position="151"/>
        <end position="344"/>
    </location>
</feature>
<dbReference type="PRINTS" id="PR00868">
    <property type="entry name" value="DNAPOLI"/>
</dbReference>
<protein>
    <recommendedName>
        <fullName evidence="1">DNA-directed DNA polymerase family A palm domain-containing protein</fullName>
    </recommendedName>
</protein>
<dbReference type="RefSeq" id="WP_186843524.1">
    <property type="nucleotide sequence ID" value="NZ_WJBC01000041.1"/>
</dbReference>
<dbReference type="SMART" id="SM00482">
    <property type="entry name" value="POLAc"/>
    <property type="match status" value="1"/>
</dbReference>
<dbReference type="Pfam" id="PF00476">
    <property type="entry name" value="DNA_pol_A"/>
    <property type="match status" value="1"/>
</dbReference>
<dbReference type="InterPro" id="IPR043502">
    <property type="entry name" value="DNA/RNA_pol_sf"/>
</dbReference>
<organism evidence="2 3">
    <name type="scientific">Acetobacterium fimetarium</name>
    <dbReference type="NCBI Taxonomy" id="52691"/>
    <lineage>
        <taxon>Bacteria</taxon>
        <taxon>Bacillati</taxon>
        <taxon>Bacillota</taxon>
        <taxon>Clostridia</taxon>
        <taxon>Eubacteriales</taxon>
        <taxon>Eubacteriaceae</taxon>
        <taxon>Acetobacterium</taxon>
    </lineage>
</organism>
<dbReference type="SUPFAM" id="SSF56672">
    <property type="entry name" value="DNA/RNA polymerases"/>
    <property type="match status" value="1"/>
</dbReference>
<gene>
    <name evidence="2" type="ORF">GH808_14595</name>
</gene>